<comment type="caution">
    <text evidence="2">The sequence shown here is derived from an EMBL/GenBank/DDBJ whole genome shotgun (WGS) entry which is preliminary data.</text>
</comment>
<feature type="domain" description="ATPase BadF/BadG/BcrA/BcrD type" evidence="1">
    <location>
        <begin position="5"/>
        <end position="237"/>
    </location>
</feature>
<dbReference type="Pfam" id="PF01869">
    <property type="entry name" value="BcrAD_BadFG"/>
    <property type="match status" value="1"/>
</dbReference>
<dbReference type="EMBL" id="QFPW01000017">
    <property type="protein sequence ID" value="PZQ47312.1"/>
    <property type="molecule type" value="Genomic_DNA"/>
</dbReference>
<accession>A0A2W5N1I3</accession>
<dbReference type="SUPFAM" id="SSF53067">
    <property type="entry name" value="Actin-like ATPase domain"/>
    <property type="match status" value="2"/>
</dbReference>
<dbReference type="Proteomes" id="UP000249185">
    <property type="component" value="Unassembled WGS sequence"/>
</dbReference>
<dbReference type="CDD" id="cd24082">
    <property type="entry name" value="ASKHA_NBD_GspK-like"/>
    <property type="match status" value="1"/>
</dbReference>
<protein>
    <submittedName>
        <fullName evidence="2">ATPase</fullName>
    </submittedName>
</protein>
<proteinExistence type="predicted"/>
<dbReference type="InterPro" id="IPR043129">
    <property type="entry name" value="ATPase_NBD"/>
</dbReference>
<gene>
    <name evidence="2" type="ORF">DI556_17725</name>
</gene>
<reference evidence="2 3" key="1">
    <citation type="submission" date="2017-08" db="EMBL/GenBank/DDBJ databases">
        <title>Infants hospitalized years apart are colonized by the same room-sourced microbial strains.</title>
        <authorList>
            <person name="Brooks B."/>
            <person name="Olm M.R."/>
            <person name="Firek B.A."/>
            <person name="Baker R."/>
            <person name="Thomas B.C."/>
            <person name="Morowitz M.J."/>
            <person name="Banfield J.F."/>
        </authorList>
    </citation>
    <scope>NUCLEOTIDE SEQUENCE [LARGE SCALE GENOMIC DNA]</scope>
    <source>
        <strain evidence="2">S2_005_002_R2_34</strain>
    </source>
</reference>
<name>A0A2W5N1I3_RHOSU</name>
<dbReference type="Gene3D" id="3.30.420.40">
    <property type="match status" value="2"/>
</dbReference>
<evidence type="ECO:0000259" key="1">
    <source>
        <dbReference type="Pfam" id="PF01869"/>
    </source>
</evidence>
<evidence type="ECO:0000313" key="3">
    <source>
        <dbReference type="Proteomes" id="UP000249185"/>
    </source>
</evidence>
<dbReference type="PANTHER" id="PTHR43190">
    <property type="entry name" value="N-ACETYL-D-GLUCOSAMINE KINASE"/>
    <property type="match status" value="1"/>
</dbReference>
<dbReference type="InterPro" id="IPR002731">
    <property type="entry name" value="ATPase_BadF"/>
</dbReference>
<evidence type="ECO:0000313" key="2">
    <source>
        <dbReference type="EMBL" id="PZQ47312.1"/>
    </source>
</evidence>
<dbReference type="InterPro" id="IPR052519">
    <property type="entry name" value="Euk-type_GlcNAc_Kinase"/>
</dbReference>
<dbReference type="AlphaFoldDB" id="A0A2W5N1I3"/>
<organism evidence="2 3">
    <name type="scientific">Rhodovulum sulfidophilum</name>
    <name type="common">Rhodobacter sulfidophilus</name>
    <dbReference type="NCBI Taxonomy" id="35806"/>
    <lineage>
        <taxon>Bacteria</taxon>
        <taxon>Pseudomonadati</taxon>
        <taxon>Pseudomonadota</taxon>
        <taxon>Alphaproteobacteria</taxon>
        <taxon>Rhodobacterales</taxon>
        <taxon>Paracoccaceae</taxon>
        <taxon>Rhodovulum</taxon>
    </lineage>
</organism>
<sequence length="283" mass="27762">MAIYLGIDGGGSGCRAAVADAEGRILGRGSAASANIWTDLPGAAENILAAARDALAEGAPGAREAEVAAVLGLAGANVPEAARGLARLLPFGRVAIESDAVVALKGALGDADGITAAIGTGSVFGAQRGGAITMIGGWGLKLGDHGGGAALGRALCVDALLAHDGEIAATPLLEGLVARHGGPAGLVVWGTRASPADFARLVPELLAAAAAGDPAAEAILVRAEAEVARAIDRLGRDGALPVTFLGGLGGVFATRLAARYAGRIRPARGTGLDGALLMARRLA</sequence>
<dbReference type="PANTHER" id="PTHR43190:SF3">
    <property type="entry name" value="N-ACETYL-D-GLUCOSAMINE KINASE"/>
    <property type="match status" value="1"/>
</dbReference>